<dbReference type="AlphaFoldDB" id="A0A9N9ZA40"/>
<accession>A0A9N9ZA40</accession>
<reference evidence="2 3" key="2">
    <citation type="submission" date="2021-10" db="EMBL/GenBank/DDBJ databases">
        <authorList>
            <person name="Piombo E."/>
        </authorList>
    </citation>
    <scope>NUCLEOTIDE SEQUENCE [LARGE SCALE GENOMIC DNA]</scope>
</reference>
<dbReference type="OrthoDB" id="5239162at2759"/>
<evidence type="ECO:0000313" key="2">
    <source>
        <dbReference type="EMBL" id="CAH0051569.1"/>
    </source>
</evidence>
<feature type="compositionally biased region" description="Basic and acidic residues" evidence="1">
    <location>
        <begin position="188"/>
        <end position="206"/>
    </location>
</feature>
<evidence type="ECO:0000313" key="3">
    <source>
        <dbReference type="Proteomes" id="UP000775872"/>
    </source>
</evidence>
<dbReference type="Proteomes" id="UP000775872">
    <property type="component" value="Unassembled WGS sequence"/>
</dbReference>
<name>A0A9N9ZA40_9HYPO</name>
<reference evidence="3" key="1">
    <citation type="submission" date="2019-06" db="EMBL/GenBank/DDBJ databases">
        <authorList>
            <person name="Broberg M."/>
        </authorList>
    </citation>
    <scope>NUCLEOTIDE SEQUENCE [LARGE SCALE GENOMIC DNA]</scope>
</reference>
<comment type="caution">
    <text evidence="2">The sequence shown here is derived from an EMBL/GenBank/DDBJ whole genome shotgun (WGS) entry which is preliminary data.</text>
</comment>
<protein>
    <submittedName>
        <fullName evidence="2">Uncharacterized protein</fullName>
    </submittedName>
</protein>
<feature type="region of interest" description="Disordered" evidence="1">
    <location>
        <begin position="87"/>
        <end position="137"/>
    </location>
</feature>
<feature type="compositionally biased region" description="Basic and acidic residues" evidence="1">
    <location>
        <begin position="164"/>
        <end position="175"/>
    </location>
</feature>
<evidence type="ECO:0000256" key="1">
    <source>
        <dbReference type="SAM" id="MobiDB-lite"/>
    </source>
</evidence>
<gene>
    <name evidence="2" type="ORF">CSOL1703_00017911</name>
</gene>
<keyword evidence="3" id="KW-1185">Reference proteome</keyword>
<feature type="region of interest" description="Disordered" evidence="1">
    <location>
        <begin position="164"/>
        <end position="206"/>
    </location>
</feature>
<dbReference type="EMBL" id="CABFOC020000041">
    <property type="protein sequence ID" value="CAH0051569.1"/>
    <property type="molecule type" value="Genomic_DNA"/>
</dbReference>
<organism evidence="2 3">
    <name type="scientific">Clonostachys solani</name>
    <dbReference type="NCBI Taxonomy" id="160281"/>
    <lineage>
        <taxon>Eukaryota</taxon>
        <taxon>Fungi</taxon>
        <taxon>Dikarya</taxon>
        <taxon>Ascomycota</taxon>
        <taxon>Pezizomycotina</taxon>
        <taxon>Sordariomycetes</taxon>
        <taxon>Hypocreomycetidae</taxon>
        <taxon>Hypocreales</taxon>
        <taxon>Bionectriaceae</taxon>
        <taxon>Clonostachys</taxon>
    </lineage>
</organism>
<proteinExistence type="predicted"/>
<sequence>MEQAKSAFEDQIAAFRSNRKMIRINQIPFKATRIAFESALREKLSNSDSPRFFWPPVDKAKLNNPARHLGWVMVGFDQRDQCRQADRASRVAFTSGSSGKRKRPADSEEASTTAPSVAGPSFAATPAVPTPTSGNTTVEAALLPGITPENAPAAMDAPTAMVDTKDASAVEDAHSATKKRKLNANATEDAHAAEDLPIKKRKLETN</sequence>